<dbReference type="EMBL" id="CH476628">
    <property type="protein sequence ID" value="EDO04214.1"/>
    <property type="molecule type" value="Genomic_DNA"/>
</dbReference>
<protein>
    <submittedName>
        <fullName evidence="1">Uncharacterized protein</fullName>
    </submittedName>
</protein>
<accession>A7EMZ8</accession>
<dbReference type="RefSeq" id="XP_001592456.1">
    <property type="nucleotide sequence ID" value="XM_001592406.1"/>
</dbReference>
<dbReference type="Proteomes" id="UP000001312">
    <property type="component" value="Unassembled WGS sequence"/>
</dbReference>
<keyword evidence="2" id="KW-1185">Reference proteome</keyword>
<evidence type="ECO:0000313" key="2">
    <source>
        <dbReference type="Proteomes" id="UP000001312"/>
    </source>
</evidence>
<evidence type="ECO:0000313" key="1">
    <source>
        <dbReference type="EMBL" id="EDO04214.1"/>
    </source>
</evidence>
<reference evidence="2" key="1">
    <citation type="journal article" date="2011" name="PLoS Genet.">
        <title>Genomic analysis of the necrotrophic fungal pathogens Sclerotinia sclerotiorum and Botrytis cinerea.</title>
        <authorList>
            <person name="Amselem J."/>
            <person name="Cuomo C.A."/>
            <person name="van Kan J.A."/>
            <person name="Viaud M."/>
            <person name="Benito E.P."/>
            <person name="Couloux A."/>
            <person name="Coutinho P.M."/>
            <person name="de Vries R.P."/>
            <person name="Dyer P.S."/>
            <person name="Fillinger S."/>
            <person name="Fournier E."/>
            <person name="Gout L."/>
            <person name="Hahn M."/>
            <person name="Kohn L."/>
            <person name="Lapalu N."/>
            <person name="Plummer K.M."/>
            <person name="Pradier J.M."/>
            <person name="Quevillon E."/>
            <person name="Sharon A."/>
            <person name="Simon A."/>
            <person name="ten Have A."/>
            <person name="Tudzynski B."/>
            <person name="Tudzynski P."/>
            <person name="Wincker P."/>
            <person name="Andrew M."/>
            <person name="Anthouard V."/>
            <person name="Beever R.E."/>
            <person name="Beffa R."/>
            <person name="Benoit I."/>
            <person name="Bouzid O."/>
            <person name="Brault B."/>
            <person name="Chen Z."/>
            <person name="Choquer M."/>
            <person name="Collemare J."/>
            <person name="Cotton P."/>
            <person name="Danchin E.G."/>
            <person name="Da Silva C."/>
            <person name="Gautier A."/>
            <person name="Giraud C."/>
            <person name="Giraud T."/>
            <person name="Gonzalez C."/>
            <person name="Grossetete S."/>
            <person name="Guldener U."/>
            <person name="Henrissat B."/>
            <person name="Howlett B.J."/>
            <person name="Kodira C."/>
            <person name="Kretschmer M."/>
            <person name="Lappartient A."/>
            <person name="Leroch M."/>
            <person name="Levis C."/>
            <person name="Mauceli E."/>
            <person name="Neuveglise C."/>
            <person name="Oeser B."/>
            <person name="Pearson M."/>
            <person name="Poulain J."/>
            <person name="Poussereau N."/>
            <person name="Quesneville H."/>
            <person name="Rascle C."/>
            <person name="Schumacher J."/>
            <person name="Segurens B."/>
            <person name="Sexton A."/>
            <person name="Silva E."/>
            <person name="Sirven C."/>
            <person name="Soanes D.M."/>
            <person name="Talbot N.J."/>
            <person name="Templeton M."/>
            <person name="Yandava C."/>
            <person name="Yarden O."/>
            <person name="Zeng Q."/>
            <person name="Rollins J.A."/>
            <person name="Lebrun M.H."/>
            <person name="Dickman M."/>
        </authorList>
    </citation>
    <scope>NUCLEOTIDE SEQUENCE [LARGE SCALE GENOMIC DNA]</scope>
    <source>
        <strain evidence="2">ATCC 18683 / 1980 / Ss-1</strain>
    </source>
</reference>
<gene>
    <name evidence="1" type="ORF">SS1G_06697</name>
</gene>
<name>A7EMZ8_SCLS1</name>
<dbReference type="GeneID" id="5488471"/>
<proteinExistence type="predicted"/>
<dbReference type="KEGG" id="ssl:SS1G_06697"/>
<organism evidence="1 2">
    <name type="scientific">Sclerotinia sclerotiorum (strain ATCC 18683 / 1980 / Ss-1)</name>
    <name type="common">White mold</name>
    <name type="synonym">Whetzelinia sclerotiorum</name>
    <dbReference type="NCBI Taxonomy" id="665079"/>
    <lineage>
        <taxon>Eukaryota</taxon>
        <taxon>Fungi</taxon>
        <taxon>Dikarya</taxon>
        <taxon>Ascomycota</taxon>
        <taxon>Pezizomycotina</taxon>
        <taxon>Leotiomycetes</taxon>
        <taxon>Helotiales</taxon>
        <taxon>Sclerotiniaceae</taxon>
        <taxon>Sclerotinia</taxon>
    </lineage>
</organism>
<dbReference type="AlphaFoldDB" id="A7EMZ8"/>
<sequence length="114" mass="13689">MDIEMLILKGFWDVLFVVGMYGYVWVDSNDFEDLKIWGMFWFWVYLELDFPDSLSMSSYINRILSEPVRTSYSLPFPKSLESFYRSFLVSKLMYEKEILEKITAFITWTPFLLA</sequence>
<dbReference type="InParanoid" id="A7EMZ8"/>